<sequence>MKHLYVHTRHQVCQLHYVLKQSKLV</sequence>
<organism evidence="1">
    <name type="scientific">Medicago truncatula</name>
    <name type="common">Barrel medic</name>
    <name type="synonym">Medicago tribuloides</name>
    <dbReference type="NCBI Taxonomy" id="3880"/>
    <lineage>
        <taxon>Eukaryota</taxon>
        <taxon>Viridiplantae</taxon>
        <taxon>Streptophyta</taxon>
        <taxon>Embryophyta</taxon>
        <taxon>Tracheophyta</taxon>
        <taxon>Spermatophyta</taxon>
        <taxon>Magnoliopsida</taxon>
        <taxon>eudicotyledons</taxon>
        <taxon>Gunneridae</taxon>
        <taxon>Pentapetalae</taxon>
        <taxon>rosids</taxon>
        <taxon>fabids</taxon>
        <taxon>Fabales</taxon>
        <taxon>Fabaceae</taxon>
        <taxon>Papilionoideae</taxon>
        <taxon>50 kb inversion clade</taxon>
        <taxon>NPAAA clade</taxon>
        <taxon>Hologalegina</taxon>
        <taxon>IRL clade</taxon>
        <taxon>Trifolieae</taxon>
        <taxon>Medicago</taxon>
    </lineage>
</organism>
<accession>I3T552</accession>
<proteinExistence type="evidence at transcript level"/>
<dbReference type="AlphaFoldDB" id="I3T552"/>
<reference evidence="1" key="1">
    <citation type="submission" date="2012-05" db="EMBL/GenBank/DDBJ databases">
        <authorList>
            <person name="Krishnakumar V."/>
            <person name="Cheung F."/>
            <person name="Xiao Y."/>
            <person name="Chan A."/>
            <person name="Moskal W.A."/>
            <person name="Town C.D."/>
        </authorList>
    </citation>
    <scope>NUCLEOTIDE SEQUENCE</scope>
</reference>
<protein>
    <submittedName>
        <fullName evidence="1">Uncharacterized protein</fullName>
    </submittedName>
</protein>
<dbReference type="EMBL" id="BT147850">
    <property type="protein sequence ID" value="AFK47644.1"/>
    <property type="molecule type" value="mRNA"/>
</dbReference>
<evidence type="ECO:0000313" key="1">
    <source>
        <dbReference type="EMBL" id="AFK47644.1"/>
    </source>
</evidence>
<name>I3T552_MEDTR</name>